<comment type="caution">
    <text evidence="3">The sequence shown here is derived from an EMBL/GenBank/DDBJ whole genome shotgun (WGS) entry which is preliminary data.</text>
</comment>
<keyword evidence="1" id="KW-0479">Metal-binding</keyword>
<sequence>MKRVADFTEPAITEAVKAEIKECAVREHSFSDQTGKDLEPAVRTICGHYIGENCVQQWTGTFAVIENQEDVDCPMCRTKLIIGQYPPVIRGAIWTFVECSYAEPILDHEADKFLLNAAKDGTRQCCGPELGVMLAKLSARIKVVESLFFGIPDCAMRRDQNINGQS</sequence>
<dbReference type="InterPro" id="IPR013083">
    <property type="entry name" value="Znf_RING/FYVE/PHD"/>
</dbReference>
<organism evidence="3 4">
    <name type="scientific">Alternaria panax</name>
    <dbReference type="NCBI Taxonomy" id="48097"/>
    <lineage>
        <taxon>Eukaryota</taxon>
        <taxon>Fungi</taxon>
        <taxon>Dikarya</taxon>
        <taxon>Ascomycota</taxon>
        <taxon>Pezizomycotina</taxon>
        <taxon>Dothideomycetes</taxon>
        <taxon>Pleosporomycetidae</taxon>
        <taxon>Pleosporales</taxon>
        <taxon>Pleosporineae</taxon>
        <taxon>Pleosporaceae</taxon>
        <taxon>Alternaria</taxon>
        <taxon>Alternaria sect. Panax</taxon>
    </lineage>
</organism>
<dbReference type="PROSITE" id="PS50089">
    <property type="entry name" value="ZF_RING_2"/>
    <property type="match status" value="1"/>
</dbReference>
<dbReference type="AlphaFoldDB" id="A0AAD4NSW2"/>
<evidence type="ECO:0000313" key="3">
    <source>
        <dbReference type="EMBL" id="KAG9193432.1"/>
    </source>
</evidence>
<gene>
    <name evidence="3" type="ORF">G6011_03467</name>
</gene>
<evidence type="ECO:0000256" key="1">
    <source>
        <dbReference type="PROSITE-ProRule" id="PRU00175"/>
    </source>
</evidence>
<keyword evidence="1" id="KW-0863">Zinc-finger</keyword>
<evidence type="ECO:0000259" key="2">
    <source>
        <dbReference type="PROSITE" id="PS50089"/>
    </source>
</evidence>
<dbReference type="InterPro" id="IPR001841">
    <property type="entry name" value="Znf_RING"/>
</dbReference>
<dbReference type="Gene3D" id="3.30.40.10">
    <property type="entry name" value="Zinc/RING finger domain, C3HC4 (zinc finger)"/>
    <property type="match status" value="1"/>
</dbReference>
<keyword evidence="4" id="KW-1185">Reference proteome</keyword>
<protein>
    <recommendedName>
        <fullName evidence="2">RING-type domain-containing protein</fullName>
    </recommendedName>
</protein>
<evidence type="ECO:0000313" key="4">
    <source>
        <dbReference type="Proteomes" id="UP001199106"/>
    </source>
</evidence>
<dbReference type="EMBL" id="JAANER010000002">
    <property type="protein sequence ID" value="KAG9193432.1"/>
    <property type="molecule type" value="Genomic_DNA"/>
</dbReference>
<keyword evidence="1" id="KW-0862">Zinc</keyword>
<proteinExistence type="predicted"/>
<name>A0AAD4NSW2_9PLEO</name>
<feature type="domain" description="RING-type" evidence="2">
    <location>
        <begin position="23"/>
        <end position="77"/>
    </location>
</feature>
<dbReference type="Proteomes" id="UP001199106">
    <property type="component" value="Unassembled WGS sequence"/>
</dbReference>
<accession>A0AAD4NSW2</accession>
<dbReference type="SUPFAM" id="SSF57850">
    <property type="entry name" value="RING/U-box"/>
    <property type="match status" value="1"/>
</dbReference>
<reference evidence="3" key="1">
    <citation type="submission" date="2021-07" db="EMBL/GenBank/DDBJ databases">
        <title>Genome Resource of American Ginseng Black Spot Pathogen Alternaria panax.</title>
        <authorList>
            <person name="Qiu C."/>
            <person name="Wang W."/>
            <person name="Liu Z."/>
        </authorList>
    </citation>
    <scope>NUCLEOTIDE SEQUENCE</scope>
    <source>
        <strain evidence="3">BNCC115425</strain>
    </source>
</reference>
<dbReference type="GO" id="GO:0008270">
    <property type="term" value="F:zinc ion binding"/>
    <property type="evidence" value="ECO:0007669"/>
    <property type="project" value="UniProtKB-KW"/>
</dbReference>